<evidence type="ECO:0000256" key="4">
    <source>
        <dbReference type="ARBA" id="ARBA00023004"/>
    </source>
</evidence>
<dbReference type="Gene3D" id="3.30.70.20">
    <property type="match status" value="1"/>
</dbReference>
<protein>
    <submittedName>
        <fullName evidence="9">4Fe-4S dicluster domain-containing protein</fullName>
    </submittedName>
</protein>
<dbReference type="SMART" id="SM00893">
    <property type="entry name" value="ETF"/>
    <property type="match status" value="1"/>
</dbReference>
<feature type="binding site" evidence="7">
    <location>
        <begin position="312"/>
        <end position="313"/>
    </location>
    <ligand>
        <name>FAD</name>
        <dbReference type="ChEBI" id="CHEBI:57692"/>
    </ligand>
</feature>
<dbReference type="GO" id="GO:0051536">
    <property type="term" value="F:iron-sulfur cluster binding"/>
    <property type="evidence" value="ECO:0007669"/>
    <property type="project" value="UniProtKB-KW"/>
</dbReference>
<dbReference type="EMBL" id="SRYE01000002">
    <property type="protein sequence ID" value="TGY62687.1"/>
    <property type="molecule type" value="Genomic_DNA"/>
</dbReference>
<evidence type="ECO:0000256" key="7">
    <source>
        <dbReference type="PIRSR" id="PIRSR000089-1"/>
    </source>
</evidence>
<feature type="domain" description="4Fe-4S ferredoxin-type" evidence="8">
    <location>
        <begin position="2"/>
        <end position="31"/>
    </location>
</feature>
<keyword evidence="3" id="KW-0479">Metal-binding</keyword>
<organism evidence="9 10">
    <name type="scientific">Muricaecibacterium torontonense</name>
    <dbReference type="NCBI Taxonomy" id="3032871"/>
    <lineage>
        <taxon>Bacteria</taxon>
        <taxon>Bacillati</taxon>
        <taxon>Actinomycetota</taxon>
        <taxon>Coriobacteriia</taxon>
        <taxon>Coriobacteriales</taxon>
        <taxon>Atopobiaceae</taxon>
        <taxon>Muricaecibacterium</taxon>
    </lineage>
</organism>
<dbReference type="OrthoDB" id="9770286at2"/>
<feature type="binding site" evidence="7">
    <location>
        <begin position="343"/>
        <end position="350"/>
    </location>
    <ligand>
        <name>FAD</name>
        <dbReference type="ChEBI" id="CHEBI:57692"/>
    </ligand>
</feature>
<evidence type="ECO:0000256" key="1">
    <source>
        <dbReference type="ARBA" id="ARBA00005817"/>
    </source>
</evidence>
<comment type="subunit">
    <text evidence="2">Heterodimer of an alpha and a beta subunit.</text>
</comment>
<keyword evidence="10" id="KW-1185">Reference proteome</keyword>
<dbReference type="InterPro" id="IPR033947">
    <property type="entry name" value="ETF_alpha_N"/>
</dbReference>
<dbReference type="SUPFAM" id="SSF52467">
    <property type="entry name" value="DHS-like NAD/FAD-binding domain"/>
    <property type="match status" value="1"/>
</dbReference>
<name>A0A4S2F2U6_9ACTN</name>
<evidence type="ECO:0000313" key="10">
    <source>
        <dbReference type="Proteomes" id="UP000310263"/>
    </source>
</evidence>
<dbReference type="Pfam" id="PF01012">
    <property type="entry name" value="ETF"/>
    <property type="match status" value="1"/>
</dbReference>
<reference evidence="9 10" key="1">
    <citation type="submission" date="2019-04" db="EMBL/GenBank/DDBJ databases">
        <title>Microbes associate with the intestines of laboratory mice.</title>
        <authorList>
            <person name="Navarre W."/>
            <person name="Wong E."/>
            <person name="Huang K."/>
            <person name="Tropini C."/>
            <person name="Ng K."/>
            <person name="Yu B."/>
        </authorList>
    </citation>
    <scope>NUCLEOTIDE SEQUENCE [LARGE SCALE GENOMIC DNA]</scope>
    <source>
        <strain evidence="9 10">NM07_P-09</strain>
    </source>
</reference>
<dbReference type="PANTHER" id="PTHR43153:SF1">
    <property type="entry name" value="ELECTRON TRANSFER FLAVOPROTEIN SUBUNIT ALPHA, MITOCHONDRIAL"/>
    <property type="match status" value="1"/>
</dbReference>
<dbReference type="CDD" id="cd01715">
    <property type="entry name" value="ETF_alpha"/>
    <property type="match status" value="1"/>
</dbReference>
<dbReference type="PROSITE" id="PS00198">
    <property type="entry name" value="4FE4S_FER_1"/>
    <property type="match status" value="1"/>
</dbReference>
<keyword evidence="7" id="KW-0274">FAD</keyword>
<dbReference type="InterPro" id="IPR014731">
    <property type="entry name" value="ETF_asu_C"/>
</dbReference>
<dbReference type="GO" id="GO:0050660">
    <property type="term" value="F:flavin adenine dinucleotide binding"/>
    <property type="evidence" value="ECO:0007669"/>
    <property type="project" value="InterPro"/>
</dbReference>
<dbReference type="PANTHER" id="PTHR43153">
    <property type="entry name" value="ELECTRON TRANSFER FLAVOPROTEIN ALPHA"/>
    <property type="match status" value="1"/>
</dbReference>
<gene>
    <name evidence="9" type="ORF">E5334_04600</name>
</gene>
<dbReference type="GO" id="GO:0046872">
    <property type="term" value="F:metal ion binding"/>
    <property type="evidence" value="ECO:0007669"/>
    <property type="project" value="UniProtKB-KW"/>
</dbReference>
<feature type="binding site" evidence="7">
    <location>
        <position position="287"/>
    </location>
    <ligand>
        <name>FAD</name>
        <dbReference type="ChEBI" id="CHEBI:57692"/>
    </ligand>
</feature>
<dbReference type="InterPro" id="IPR017896">
    <property type="entry name" value="4Fe4S_Fe-S-bd"/>
</dbReference>
<dbReference type="Pfam" id="PF00766">
    <property type="entry name" value="ETF_alpha"/>
    <property type="match status" value="1"/>
</dbReference>
<sequence>MAAIRIDQDLCIGCGLCVRVCANDGVKVENRRASITENCIACGLCVDACPKGAVCRETSRASADLSAWSGMMVVAQTDKSATPLPVAYELVGVARDLAHERGCSLRVLVISGLQPGCQCTGGYAPLIDAGADEVLVLEDPAFAIPDGAAIGQAVAQVIEQFKPEAVLFGATDLGREVAPRVARELSCGLTADCTQLALDQEGLLLQTRPAFGGNLLATIASPAARPQMATVRPGVFSRPEPQKGRCGTIYHLTAAPSSVPGIQVLSEESASSGASIADAEVLVVVGRGIRDKKALPTMERLAALLGGQVACTRPVVEAGWMGHESQVGQTGVSVAPRVLISMGVSGAIQHLAGISGAKTVIAVNEDPDAPIFSVAQAGVVADCRQVADEWVKYLEGATGRSA</sequence>
<dbReference type="GO" id="GO:0009055">
    <property type="term" value="F:electron transfer activity"/>
    <property type="evidence" value="ECO:0007669"/>
    <property type="project" value="InterPro"/>
</dbReference>
<feature type="binding site" evidence="7">
    <location>
        <begin position="326"/>
        <end position="330"/>
    </location>
    <ligand>
        <name>FAD</name>
        <dbReference type="ChEBI" id="CHEBI:57692"/>
    </ligand>
</feature>
<keyword evidence="7" id="KW-0285">Flavoprotein</keyword>
<keyword evidence="4" id="KW-0408">Iron</keyword>
<evidence type="ECO:0000313" key="9">
    <source>
        <dbReference type="EMBL" id="TGY62687.1"/>
    </source>
</evidence>
<evidence type="ECO:0000259" key="8">
    <source>
        <dbReference type="PROSITE" id="PS51379"/>
    </source>
</evidence>
<evidence type="ECO:0000256" key="3">
    <source>
        <dbReference type="ARBA" id="ARBA00022723"/>
    </source>
</evidence>
<dbReference type="InterPro" id="IPR014729">
    <property type="entry name" value="Rossmann-like_a/b/a_fold"/>
</dbReference>
<dbReference type="Proteomes" id="UP000310263">
    <property type="component" value="Unassembled WGS sequence"/>
</dbReference>
<proteinExistence type="inferred from homology"/>
<dbReference type="InterPro" id="IPR014730">
    <property type="entry name" value="ETF_a/b_N"/>
</dbReference>
<comment type="caution">
    <text evidence="9">The sequence shown here is derived from an EMBL/GenBank/DDBJ whole genome shotgun (WGS) entry which is preliminary data.</text>
</comment>
<comment type="cofactor">
    <cofactor evidence="7">
        <name>FAD</name>
        <dbReference type="ChEBI" id="CHEBI:57692"/>
    </cofactor>
    <text evidence="7">Binds 1 FAD per dimer.</text>
</comment>
<dbReference type="InterPro" id="IPR001308">
    <property type="entry name" value="ETF_a/FixB"/>
</dbReference>
<dbReference type="GO" id="GO:0033539">
    <property type="term" value="P:fatty acid beta-oxidation using acyl-CoA dehydrogenase"/>
    <property type="evidence" value="ECO:0007669"/>
    <property type="project" value="TreeGrafter"/>
</dbReference>
<keyword evidence="5" id="KW-0411">Iron-sulfur</keyword>
<evidence type="ECO:0000256" key="2">
    <source>
        <dbReference type="ARBA" id="ARBA00011355"/>
    </source>
</evidence>
<dbReference type="SUPFAM" id="SSF54862">
    <property type="entry name" value="4Fe-4S ferredoxins"/>
    <property type="match status" value="1"/>
</dbReference>
<accession>A0A4S2F2U6</accession>
<evidence type="ECO:0000256" key="5">
    <source>
        <dbReference type="ARBA" id="ARBA00023014"/>
    </source>
</evidence>
<dbReference type="InterPro" id="IPR017900">
    <property type="entry name" value="4Fe4S_Fe_S_CS"/>
</dbReference>
<dbReference type="Gene3D" id="3.40.50.620">
    <property type="entry name" value="HUPs"/>
    <property type="match status" value="1"/>
</dbReference>
<feature type="domain" description="4Fe-4S ferredoxin-type" evidence="8">
    <location>
        <begin position="36"/>
        <end position="59"/>
    </location>
</feature>
<dbReference type="AlphaFoldDB" id="A0A4S2F2U6"/>
<dbReference type="Gene3D" id="3.40.50.1220">
    <property type="entry name" value="TPP-binding domain"/>
    <property type="match status" value="1"/>
</dbReference>
<dbReference type="InterPro" id="IPR029035">
    <property type="entry name" value="DHS-like_NAD/FAD-binding_dom"/>
</dbReference>
<evidence type="ECO:0000256" key="6">
    <source>
        <dbReference type="ARBA" id="ARBA00025649"/>
    </source>
</evidence>
<comment type="function">
    <text evidence="6">The electron transfer flavoprotein serves as a specific electron acceptor for other dehydrogenases. It transfers the electrons to the main respiratory chain via ETF-ubiquinone oxidoreductase (ETF dehydrogenase).</text>
</comment>
<comment type="similarity">
    <text evidence="1">Belongs to the ETF alpha-subunit/FixB family.</text>
</comment>
<dbReference type="RefSeq" id="WP_136012415.1">
    <property type="nucleotide sequence ID" value="NZ_SRYE01000002.1"/>
</dbReference>
<feature type="binding site" evidence="7">
    <location>
        <position position="364"/>
    </location>
    <ligand>
        <name>FAD</name>
        <dbReference type="ChEBI" id="CHEBI:57692"/>
    </ligand>
</feature>
<dbReference type="PIRSF" id="PIRSF000089">
    <property type="entry name" value="Electra_flavoP_a"/>
    <property type="match status" value="1"/>
</dbReference>
<dbReference type="Pfam" id="PF13237">
    <property type="entry name" value="Fer4_10"/>
    <property type="match status" value="1"/>
</dbReference>
<dbReference type="SUPFAM" id="SSF52402">
    <property type="entry name" value="Adenine nucleotide alpha hydrolases-like"/>
    <property type="match status" value="1"/>
</dbReference>
<dbReference type="PROSITE" id="PS51379">
    <property type="entry name" value="4FE4S_FER_2"/>
    <property type="match status" value="2"/>
</dbReference>